<evidence type="ECO:0000313" key="2">
    <source>
        <dbReference type="EMBL" id="PKI35110.1"/>
    </source>
</evidence>
<keyword evidence="3" id="KW-1185">Reference proteome</keyword>
<sequence length="72" mass="7544">MEPGSAEVRAGMGRGRGGPYPTTTTIQVEIVGDPIGGCSNLAYANGSQRRSSHHCDLPPITPLLHPSLFLSL</sequence>
<feature type="region of interest" description="Disordered" evidence="1">
    <location>
        <begin position="1"/>
        <end position="23"/>
    </location>
</feature>
<dbReference type="Proteomes" id="UP000233551">
    <property type="component" value="Unassembled WGS sequence"/>
</dbReference>
<gene>
    <name evidence="2" type="ORF">CRG98_044499</name>
</gene>
<dbReference type="EMBL" id="PGOL01005450">
    <property type="protein sequence ID" value="PKI35110.1"/>
    <property type="molecule type" value="Genomic_DNA"/>
</dbReference>
<evidence type="ECO:0000313" key="3">
    <source>
        <dbReference type="Proteomes" id="UP000233551"/>
    </source>
</evidence>
<reference evidence="2 3" key="1">
    <citation type="submission" date="2017-11" db="EMBL/GenBank/DDBJ databases">
        <title>De-novo sequencing of pomegranate (Punica granatum L.) genome.</title>
        <authorList>
            <person name="Akparov Z."/>
            <person name="Amiraslanov A."/>
            <person name="Hajiyeva S."/>
            <person name="Abbasov M."/>
            <person name="Kaur K."/>
            <person name="Hamwieh A."/>
            <person name="Solovyev V."/>
            <person name="Salamov A."/>
            <person name="Braich B."/>
            <person name="Kosarev P."/>
            <person name="Mahmoud A."/>
            <person name="Hajiyev E."/>
            <person name="Babayeva S."/>
            <person name="Izzatullayeva V."/>
            <person name="Mammadov A."/>
            <person name="Mammadov A."/>
            <person name="Sharifova S."/>
            <person name="Ojaghi J."/>
            <person name="Eynullazada K."/>
            <person name="Bayramov B."/>
            <person name="Abdulazimova A."/>
            <person name="Shahmuradov I."/>
        </authorList>
    </citation>
    <scope>NUCLEOTIDE SEQUENCE [LARGE SCALE GENOMIC DNA]</scope>
    <source>
        <strain evidence="3">cv. AG2017</strain>
        <tissue evidence="2">Leaf</tissue>
    </source>
</reference>
<name>A0A2I0HUE0_PUNGR</name>
<dbReference type="AlphaFoldDB" id="A0A2I0HUE0"/>
<accession>A0A2I0HUE0</accession>
<organism evidence="2 3">
    <name type="scientific">Punica granatum</name>
    <name type="common">Pomegranate</name>
    <dbReference type="NCBI Taxonomy" id="22663"/>
    <lineage>
        <taxon>Eukaryota</taxon>
        <taxon>Viridiplantae</taxon>
        <taxon>Streptophyta</taxon>
        <taxon>Embryophyta</taxon>
        <taxon>Tracheophyta</taxon>
        <taxon>Spermatophyta</taxon>
        <taxon>Magnoliopsida</taxon>
        <taxon>eudicotyledons</taxon>
        <taxon>Gunneridae</taxon>
        <taxon>Pentapetalae</taxon>
        <taxon>rosids</taxon>
        <taxon>malvids</taxon>
        <taxon>Myrtales</taxon>
        <taxon>Lythraceae</taxon>
        <taxon>Punica</taxon>
    </lineage>
</organism>
<protein>
    <submittedName>
        <fullName evidence="2">Uncharacterized protein</fullName>
    </submittedName>
</protein>
<evidence type="ECO:0000256" key="1">
    <source>
        <dbReference type="SAM" id="MobiDB-lite"/>
    </source>
</evidence>
<comment type="caution">
    <text evidence="2">The sequence shown here is derived from an EMBL/GenBank/DDBJ whole genome shotgun (WGS) entry which is preliminary data.</text>
</comment>
<proteinExistence type="predicted"/>